<organism evidence="1">
    <name type="scientific">Shewanella putrefaciens (strain CN-32 / ATCC BAA-453)</name>
    <dbReference type="NCBI Taxonomy" id="319224"/>
    <lineage>
        <taxon>Bacteria</taxon>
        <taxon>Pseudomonadati</taxon>
        <taxon>Pseudomonadota</taxon>
        <taxon>Gammaproteobacteria</taxon>
        <taxon>Alteromonadales</taxon>
        <taxon>Shewanellaceae</taxon>
        <taxon>Shewanella</taxon>
    </lineage>
</organism>
<dbReference type="KEGG" id="spc:Sputcn32_2397"/>
<proteinExistence type="predicted"/>
<dbReference type="EMBL" id="CP000681">
    <property type="protein sequence ID" value="ABP76118.1"/>
    <property type="molecule type" value="Genomic_DNA"/>
</dbReference>
<evidence type="ECO:0000313" key="1">
    <source>
        <dbReference type="EMBL" id="ABP76118.1"/>
    </source>
</evidence>
<accession>A4Y835</accession>
<dbReference type="SUPFAM" id="SSF50939">
    <property type="entry name" value="Sialidases"/>
    <property type="match status" value="1"/>
</dbReference>
<dbReference type="AlphaFoldDB" id="A4Y835"/>
<name>A4Y835_SHEPC</name>
<dbReference type="STRING" id="319224.Sputcn32_2397"/>
<evidence type="ECO:0008006" key="2">
    <source>
        <dbReference type="Google" id="ProtNLM"/>
    </source>
</evidence>
<dbReference type="HOGENOM" id="CLU_794309_0_0_6"/>
<dbReference type="Gene3D" id="2.120.10.10">
    <property type="match status" value="1"/>
</dbReference>
<reference evidence="1" key="1">
    <citation type="submission" date="2007-04" db="EMBL/GenBank/DDBJ databases">
        <title>Complete sequence of Shewanella putrefaciens CN-32.</title>
        <authorList>
            <consortium name="US DOE Joint Genome Institute"/>
            <person name="Copeland A."/>
            <person name="Lucas S."/>
            <person name="Lapidus A."/>
            <person name="Barry K."/>
            <person name="Detter J.C."/>
            <person name="Glavina del Rio T."/>
            <person name="Hammon N."/>
            <person name="Israni S."/>
            <person name="Dalin E."/>
            <person name="Tice H."/>
            <person name="Pitluck S."/>
            <person name="Chain P."/>
            <person name="Malfatti S."/>
            <person name="Shin M."/>
            <person name="Vergez L."/>
            <person name="Schmutz J."/>
            <person name="Larimer F."/>
            <person name="Land M."/>
            <person name="Hauser L."/>
            <person name="Kyrpides N."/>
            <person name="Mikhailova N."/>
            <person name="Romine M.F."/>
            <person name="Fredrickson J."/>
            <person name="Tiedje J."/>
            <person name="Richardson P."/>
        </authorList>
    </citation>
    <scope>NUCLEOTIDE SEQUENCE [LARGE SCALE GENOMIC DNA]</scope>
    <source>
        <strain evidence="1">CN-32</strain>
    </source>
</reference>
<sequence length="324" mass="36496">MKLISVKRIWEQGAHNAFTDLIRFQGALFCVFREGTAHVSPDGALRILRSADLGDTWQSVALIRSDEADLRDGKLIEYQGELLLLGGGTLHDKSGLQSHLWRSLDGLVWSDALKIGDKGYWLWRLTEYQNALYGVGYRAGPDGDTRLYKSDDGVQFETWLMVFNNQGYVNESAIVFDQDNGFCLLRRDPVWGPEYVGLLGCSQAPFIDWQWQELDKRIGGPVMLMYQSRLLAVVRLYDEQVRTALVEIHPDTGVVQELLTLPSKGDTSYAGVVIDGNELWVSYYSSHEIANAQLDAQNVQNESSISTQAKTMIYFAKIQLVGEF</sequence>
<dbReference type="eggNOG" id="COG1621">
    <property type="taxonomic scope" value="Bacteria"/>
</dbReference>
<gene>
    <name evidence="1" type="ordered locus">Sputcn32_2397</name>
</gene>
<dbReference type="InterPro" id="IPR036278">
    <property type="entry name" value="Sialidase_sf"/>
</dbReference>
<protein>
    <recommendedName>
        <fullName evidence="2">Exo-alpha-sialidase</fullName>
    </recommendedName>
</protein>